<evidence type="ECO:0000259" key="3">
    <source>
        <dbReference type="Pfam" id="PF14230"/>
    </source>
</evidence>
<sequence>MSEPRGTPPPPGSERLQDRAAPPREQWPGEPHRPYGAAAGSAGPDTFGPASGGSGAWSAGEFAESASGAAEPSGAHAASSGRGSRRWPWFCAALAVLVALGMAFLGFVAPGWFYRGVLDAGSVQAGVRQIVRDSYGVEGVESVSCPSGQPVRPGHSFTCEVSTDGGQQRVRVVVQDEEGTYAVERPD</sequence>
<dbReference type="RefSeq" id="WP_092520656.1">
    <property type="nucleotide sequence ID" value="NZ_FNKO01000001.1"/>
</dbReference>
<dbReference type="AlphaFoldDB" id="A0A1H0YEU7"/>
<dbReference type="Pfam" id="PF14230">
    <property type="entry name" value="DUF4333"/>
    <property type="match status" value="1"/>
</dbReference>
<dbReference type="STRING" id="995062.SAMN04489718_0402"/>
<feature type="domain" description="DUF4333" evidence="3">
    <location>
        <begin position="103"/>
        <end position="179"/>
    </location>
</feature>
<evidence type="ECO:0000256" key="1">
    <source>
        <dbReference type="SAM" id="MobiDB-lite"/>
    </source>
</evidence>
<feature type="compositionally biased region" description="Low complexity" evidence="1">
    <location>
        <begin position="56"/>
        <end position="82"/>
    </location>
</feature>
<reference evidence="5" key="1">
    <citation type="submission" date="2016-10" db="EMBL/GenBank/DDBJ databases">
        <authorList>
            <person name="Varghese N."/>
            <person name="Submissions S."/>
        </authorList>
    </citation>
    <scope>NUCLEOTIDE SEQUENCE [LARGE SCALE GENOMIC DNA]</scope>
    <source>
        <strain evidence="5">DSM 45459</strain>
    </source>
</reference>
<proteinExistence type="predicted"/>
<feature type="region of interest" description="Disordered" evidence="1">
    <location>
        <begin position="1"/>
        <end position="83"/>
    </location>
</feature>
<organism evidence="4 5">
    <name type="scientific">Actinopolyspora saharensis</name>
    <dbReference type="NCBI Taxonomy" id="995062"/>
    <lineage>
        <taxon>Bacteria</taxon>
        <taxon>Bacillati</taxon>
        <taxon>Actinomycetota</taxon>
        <taxon>Actinomycetes</taxon>
        <taxon>Actinopolysporales</taxon>
        <taxon>Actinopolysporaceae</taxon>
        <taxon>Actinopolyspora</taxon>
    </lineage>
</organism>
<feature type="compositionally biased region" description="Pro residues" evidence="1">
    <location>
        <begin position="1"/>
        <end position="12"/>
    </location>
</feature>
<evidence type="ECO:0000256" key="2">
    <source>
        <dbReference type="SAM" id="Phobius"/>
    </source>
</evidence>
<evidence type="ECO:0000313" key="5">
    <source>
        <dbReference type="Proteomes" id="UP000199301"/>
    </source>
</evidence>
<keyword evidence="5" id="KW-1185">Reference proteome</keyword>
<evidence type="ECO:0000313" key="4">
    <source>
        <dbReference type="EMBL" id="SDQ13491.1"/>
    </source>
</evidence>
<feature type="transmembrane region" description="Helical" evidence="2">
    <location>
        <begin position="89"/>
        <end position="114"/>
    </location>
</feature>
<keyword evidence="2" id="KW-0472">Membrane</keyword>
<dbReference type="OrthoDB" id="3405072at2"/>
<protein>
    <recommendedName>
        <fullName evidence="3">DUF4333 domain-containing protein</fullName>
    </recommendedName>
</protein>
<keyword evidence="2" id="KW-1133">Transmembrane helix</keyword>
<dbReference type="InterPro" id="IPR025637">
    <property type="entry name" value="DUF4333"/>
</dbReference>
<keyword evidence="2" id="KW-0812">Transmembrane</keyword>
<name>A0A1H0YEU7_9ACTN</name>
<dbReference type="Proteomes" id="UP000199301">
    <property type="component" value="Unassembled WGS sequence"/>
</dbReference>
<dbReference type="EMBL" id="FNKO01000001">
    <property type="protein sequence ID" value="SDQ13491.1"/>
    <property type="molecule type" value="Genomic_DNA"/>
</dbReference>
<accession>A0A1H0YEU7</accession>
<gene>
    <name evidence="4" type="ORF">SAMN04489718_0402</name>
</gene>